<keyword evidence="1" id="KW-0732">Signal</keyword>
<dbReference type="EMBL" id="JAGUCO010000018">
    <property type="protein sequence ID" value="MBS2100053.1"/>
    <property type="molecule type" value="Genomic_DNA"/>
</dbReference>
<comment type="caution">
    <text evidence="3">The sequence shown here is derived from an EMBL/GenBank/DDBJ whole genome shotgun (WGS) entry which is preliminary data.</text>
</comment>
<accession>A0ABS5JYS3</accession>
<evidence type="ECO:0000259" key="2">
    <source>
        <dbReference type="Pfam" id="PF06439"/>
    </source>
</evidence>
<name>A0ABS5JYS3_9BACT</name>
<organism evidence="3 4">
    <name type="scientific">Carboxylicivirga linearis</name>
    <dbReference type="NCBI Taxonomy" id="1628157"/>
    <lineage>
        <taxon>Bacteria</taxon>
        <taxon>Pseudomonadati</taxon>
        <taxon>Bacteroidota</taxon>
        <taxon>Bacteroidia</taxon>
        <taxon>Marinilabiliales</taxon>
        <taxon>Marinilabiliaceae</taxon>
        <taxon>Carboxylicivirga</taxon>
    </lineage>
</organism>
<protein>
    <submittedName>
        <fullName evidence="3">DUF1080 domain-containing protein</fullName>
    </submittedName>
</protein>
<dbReference type="RefSeq" id="WP_212217296.1">
    <property type="nucleotide sequence ID" value="NZ_JAGUCO010000018.1"/>
</dbReference>
<reference evidence="3 4" key="1">
    <citation type="journal article" date="2015" name="Int. J. Syst. Evol. Microbiol.">
        <title>Carboxylicivirga linearis sp. nov., isolated from a sea cucumber culture pond.</title>
        <authorList>
            <person name="Wang F.Q."/>
            <person name="Zhou Y.X."/>
            <person name="Lin X.Z."/>
            <person name="Chen G.J."/>
            <person name="Du Z.J."/>
        </authorList>
    </citation>
    <scope>NUCLEOTIDE SEQUENCE [LARGE SCALE GENOMIC DNA]</scope>
    <source>
        <strain evidence="3 4">FB218</strain>
    </source>
</reference>
<feature type="domain" description="3-keto-alpha-glucoside-1,2-lyase/3-keto-2-hydroxy-glucal hydratase" evidence="2">
    <location>
        <begin position="24"/>
        <end position="275"/>
    </location>
</feature>
<dbReference type="Proteomes" id="UP000708576">
    <property type="component" value="Unassembled WGS sequence"/>
</dbReference>
<proteinExistence type="predicted"/>
<feature type="chain" id="PRO_5045444081" evidence="1">
    <location>
        <begin position="21"/>
        <end position="289"/>
    </location>
</feature>
<evidence type="ECO:0000313" key="4">
    <source>
        <dbReference type="Proteomes" id="UP000708576"/>
    </source>
</evidence>
<evidence type="ECO:0000256" key="1">
    <source>
        <dbReference type="SAM" id="SignalP"/>
    </source>
</evidence>
<gene>
    <name evidence="3" type="ORF">KEM10_17330</name>
</gene>
<sequence>MKKCLTSILLLLLFSMCDQPHDNWINLLDEDLSQWDTFLSYRHKLGYNGEIPTDDKGNEVLPIGLNPNGYNVFSMINENDENILRVSGEIYGCIISKEEYANYHLKLKVKWGDKKYEPRKKLLKDSGILYHSIGDYGADYWRTWMLSQELQIMEGHMGDYWSQLTSAIDIKAYLPEYIMNPVADESQSFLPMGQNEEIAGFCLRSANYEKPNGEWNTIELICFEDKSLHIVNGNVVMILQNSRYIHNGKAKSLTKGKIQIQSEAAEVFYKDIQLKHLNMMPAEYKHLFD</sequence>
<evidence type="ECO:0000313" key="3">
    <source>
        <dbReference type="EMBL" id="MBS2100053.1"/>
    </source>
</evidence>
<feature type="signal peptide" evidence="1">
    <location>
        <begin position="1"/>
        <end position="20"/>
    </location>
</feature>
<dbReference type="InterPro" id="IPR010496">
    <property type="entry name" value="AL/BT2_dom"/>
</dbReference>
<dbReference type="Gene3D" id="2.60.120.560">
    <property type="entry name" value="Exo-inulinase, domain 1"/>
    <property type="match status" value="1"/>
</dbReference>
<dbReference type="Pfam" id="PF06439">
    <property type="entry name" value="3keto-disac_hyd"/>
    <property type="match status" value="1"/>
</dbReference>
<keyword evidence="4" id="KW-1185">Reference proteome</keyword>